<name>A0A6B0XY67_9RHOB</name>
<dbReference type="AlphaFoldDB" id="A0A6B0XY67"/>
<comment type="caution">
    <text evidence="2">The sequence shown here is derived from an EMBL/GenBank/DDBJ whole genome shotgun (WGS) entry which is preliminary data.</text>
</comment>
<protein>
    <submittedName>
        <fullName evidence="2">Uncharacterized protein</fullName>
    </submittedName>
</protein>
<keyword evidence="1" id="KW-0472">Membrane</keyword>
<feature type="transmembrane region" description="Helical" evidence="1">
    <location>
        <begin position="41"/>
        <end position="60"/>
    </location>
</feature>
<evidence type="ECO:0000313" key="2">
    <source>
        <dbReference type="EMBL" id="MXY32753.1"/>
    </source>
</evidence>
<gene>
    <name evidence="2" type="ORF">F4Y60_01415</name>
</gene>
<feature type="transmembrane region" description="Helical" evidence="1">
    <location>
        <begin position="9"/>
        <end position="29"/>
    </location>
</feature>
<sequence>MSVNDRRRAMLPAIAKVAIIGAATMNGFYIGMRSPEFSPSWMTGALLLNWAVLSLACMLGDRREDRD</sequence>
<dbReference type="EMBL" id="VXRY01000057">
    <property type="protein sequence ID" value="MXY32753.1"/>
    <property type="molecule type" value="Genomic_DNA"/>
</dbReference>
<keyword evidence="1" id="KW-1133">Transmembrane helix</keyword>
<evidence type="ECO:0000256" key="1">
    <source>
        <dbReference type="SAM" id="Phobius"/>
    </source>
</evidence>
<keyword evidence="1" id="KW-0812">Transmembrane</keyword>
<reference evidence="2" key="1">
    <citation type="submission" date="2019-09" db="EMBL/GenBank/DDBJ databases">
        <title>Characterisation of the sponge microbiome using genome-centric metagenomics.</title>
        <authorList>
            <person name="Engelberts J.P."/>
            <person name="Robbins S.J."/>
            <person name="De Goeij J.M."/>
            <person name="Aranda M."/>
            <person name="Bell S.C."/>
            <person name="Webster N.S."/>
        </authorList>
    </citation>
    <scope>NUCLEOTIDE SEQUENCE</scope>
    <source>
        <strain evidence="2">SB0664_bin_43</strain>
    </source>
</reference>
<proteinExistence type="predicted"/>
<accession>A0A6B0XY67</accession>
<organism evidence="2">
    <name type="scientific">Boseongicola sp. SB0664_bin_43</name>
    <dbReference type="NCBI Taxonomy" id="2604844"/>
    <lineage>
        <taxon>Bacteria</taxon>
        <taxon>Pseudomonadati</taxon>
        <taxon>Pseudomonadota</taxon>
        <taxon>Alphaproteobacteria</taxon>
        <taxon>Rhodobacterales</taxon>
        <taxon>Paracoccaceae</taxon>
        <taxon>Boseongicola</taxon>
    </lineage>
</organism>